<dbReference type="InterPro" id="IPR000594">
    <property type="entry name" value="ThiF_NAD_FAD-bd"/>
</dbReference>
<proteinExistence type="inferred from homology"/>
<comment type="similarity">
    <text evidence="1">Belongs to the HesA/MoeB/ThiF family.</text>
</comment>
<keyword evidence="3" id="KW-0548">Nucleotidyltransferase</keyword>
<accession>A0A1M5QUK8</accession>
<dbReference type="AlphaFoldDB" id="A0A1M5QUK8"/>
<protein>
    <submittedName>
        <fullName evidence="3">Adenylyltransferase and sulfurtransferase</fullName>
    </submittedName>
</protein>
<feature type="domain" description="THIF-type NAD/FAD binding fold" evidence="2">
    <location>
        <begin position="6"/>
        <end position="239"/>
    </location>
</feature>
<dbReference type="InterPro" id="IPR045886">
    <property type="entry name" value="ThiF/MoeB/HesA"/>
</dbReference>
<dbReference type="FunFam" id="3.40.50.720:FF:000080">
    <property type="entry name" value="Thiazole biosynthesis adenylyltransferase ThiF"/>
    <property type="match status" value="1"/>
</dbReference>
<dbReference type="GO" id="GO:0004792">
    <property type="term" value="F:thiosulfate-cyanide sulfurtransferase activity"/>
    <property type="evidence" value="ECO:0007669"/>
    <property type="project" value="TreeGrafter"/>
</dbReference>
<keyword evidence="3" id="KW-0808">Transferase</keyword>
<evidence type="ECO:0000256" key="1">
    <source>
        <dbReference type="ARBA" id="ARBA00009919"/>
    </source>
</evidence>
<evidence type="ECO:0000313" key="3">
    <source>
        <dbReference type="EMBL" id="SHH17556.1"/>
    </source>
</evidence>
<organism evidence="3 4">
    <name type="scientific">Virgibacillus chiguensis</name>
    <dbReference type="NCBI Taxonomy" id="411959"/>
    <lineage>
        <taxon>Bacteria</taxon>
        <taxon>Bacillati</taxon>
        <taxon>Bacillota</taxon>
        <taxon>Bacilli</taxon>
        <taxon>Bacillales</taxon>
        <taxon>Bacillaceae</taxon>
        <taxon>Virgibacillus</taxon>
    </lineage>
</organism>
<keyword evidence="4" id="KW-1185">Reference proteome</keyword>
<dbReference type="PANTHER" id="PTHR10953">
    <property type="entry name" value="UBIQUITIN-ACTIVATING ENZYME E1"/>
    <property type="match status" value="1"/>
</dbReference>
<dbReference type="SUPFAM" id="SSF69572">
    <property type="entry name" value="Activating enzymes of the ubiquitin-like proteins"/>
    <property type="match status" value="1"/>
</dbReference>
<evidence type="ECO:0000259" key="2">
    <source>
        <dbReference type="Pfam" id="PF00899"/>
    </source>
</evidence>
<name>A0A1M5QUK8_9BACI</name>
<dbReference type="Pfam" id="PF00899">
    <property type="entry name" value="ThiF"/>
    <property type="match status" value="1"/>
</dbReference>
<dbReference type="GO" id="GO:0016779">
    <property type="term" value="F:nucleotidyltransferase activity"/>
    <property type="evidence" value="ECO:0007669"/>
    <property type="project" value="UniProtKB-KW"/>
</dbReference>
<dbReference type="GO" id="GO:0008146">
    <property type="term" value="F:sulfotransferase activity"/>
    <property type="evidence" value="ECO:0007669"/>
    <property type="project" value="TreeGrafter"/>
</dbReference>
<dbReference type="Proteomes" id="UP000184079">
    <property type="component" value="Unassembled WGS sequence"/>
</dbReference>
<dbReference type="Gene3D" id="3.40.50.720">
    <property type="entry name" value="NAD(P)-binding Rossmann-like Domain"/>
    <property type="match status" value="1"/>
</dbReference>
<sequence>MIKQRYSRQELFAPIGTEGQQKLANKHVVIVGAGALGSANGEMLARAGVGKITIIDRDYVEWSNLSRQQLFTEEDAAHAHTKAKAASRRLQAINTSITIEGVVEEFAAETAEVFMEDADFVIDGTDNFNTRFIINDACAKWRVPWVYGGCLTSYGIVLAIMPGKSPCLQCLIDQIPQQGRTCDTVGVIAPAVQITAAYQTAECLKYLTGYEMSQELLNFDVWERKHVAVNVSPLINPYCPSCSAKATYPFLMKQQGIQTAVLCGRDTVQVRPAQTNTLSIPALAKQLKPFSDSMKDNGELLIFTIKKNRFVVFQDGRTLIHGVSDVEQAKKLYQRYIGA</sequence>
<dbReference type="RefSeq" id="WP_342068341.1">
    <property type="nucleotide sequence ID" value="NZ_FQXD01000004.1"/>
</dbReference>
<dbReference type="CDD" id="cd00757">
    <property type="entry name" value="ThiF_MoeB_HesA_family"/>
    <property type="match status" value="1"/>
</dbReference>
<dbReference type="PANTHER" id="PTHR10953:SF102">
    <property type="entry name" value="ADENYLYLTRANSFERASE AND SULFURTRANSFERASE MOCS3"/>
    <property type="match status" value="1"/>
</dbReference>
<gene>
    <name evidence="3" type="ORF">SAMN05421807_104277</name>
</gene>
<dbReference type="GO" id="GO:0005829">
    <property type="term" value="C:cytosol"/>
    <property type="evidence" value="ECO:0007669"/>
    <property type="project" value="TreeGrafter"/>
</dbReference>
<dbReference type="InterPro" id="IPR035985">
    <property type="entry name" value="Ubiquitin-activating_enz"/>
</dbReference>
<reference evidence="4" key="1">
    <citation type="submission" date="2016-11" db="EMBL/GenBank/DDBJ databases">
        <authorList>
            <person name="Varghese N."/>
            <person name="Submissions S."/>
        </authorList>
    </citation>
    <scope>NUCLEOTIDE SEQUENCE [LARGE SCALE GENOMIC DNA]</scope>
    <source>
        <strain evidence="4">CGMCC 1.6496</strain>
    </source>
</reference>
<evidence type="ECO:0000313" key="4">
    <source>
        <dbReference type="Proteomes" id="UP000184079"/>
    </source>
</evidence>
<dbReference type="GO" id="GO:0008641">
    <property type="term" value="F:ubiquitin-like modifier activating enzyme activity"/>
    <property type="evidence" value="ECO:0007669"/>
    <property type="project" value="InterPro"/>
</dbReference>
<dbReference type="EMBL" id="FQXD01000004">
    <property type="protein sequence ID" value="SHH17556.1"/>
    <property type="molecule type" value="Genomic_DNA"/>
</dbReference>